<dbReference type="PANTHER" id="PTHR42305:SF1">
    <property type="entry name" value="MEMBRANE PROTEIN RV1733C-RELATED"/>
    <property type="match status" value="1"/>
</dbReference>
<dbReference type="STRING" id="471852.Tcur_0763"/>
<dbReference type="OrthoDB" id="3542690at2"/>
<dbReference type="Proteomes" id="UP000001918">
    <property type="component" value="Chromosome"/>
</dbReference>
<feature type="transmembrane region" description="Helical" evidence="1">
    <location>
        <begin position="35"/>
        <end position="59"/>
    </location>
</feature>
<name>D1A5J5_THECD</name>
<dbReference type="HOGENOM" id="CLU_084215_2_1_11"/>
<keyword evidence="3" id="KW-1185">Reference proteome</keyword>
<accession>D1A5J5</accession>
<sequence length="197" mass="21810">MRASGAIERLHRLRRRLGFDRNELRRGVDRLQWSAGLLLTVLFVVLGSTVAVLAAGPVYQDGVRAERQERAVRHQVVATALSRPEAGGPDAVARYVVRVRWTEPDGSARTGTAAAWSPQIRPGETRRVWVDDSGRPADPPRSHRRTVFETAATAAGAVLASGLLLLIAYMLVRQHTDRLRAAEWDAALARLNPRRTR</sequence>
<organism evidence="2 3">
    <name type="scientific">Thermomonospora curvata (strain ATCC 19995 / DSM 43183 / JCM 3096 / KCTC 9072 / NBRC 15933 / NCIMB 10081 / Henssen B9)</name>
    <dbReference type="NCBI Taxonomy" id="471852"/>
    <lineage>
        <taxon>Bacteria</taxon>
        <taxon>Bacillati</taxon>
        <taxon>Actinomycetota</taxon>
        <taxon>Actinomycetes</taxon>
        <taxon>Streptosporangiales</taxon>
        <taxon>Thermomonosporaceae</taxon>
        <taxon>Thermomonospora</taxon>
    </lineage>
</organism>
<dbReference type="AlphaFoldDB" id="D1A5J5"/>
<evidence type="ECO:0000256" key="1">
    <source>
        <dbReference type="SAM" id="Phobius"/>
    </source>
</evidence>
<keyword evidence="1" id="KW-0812">Transmembrane</keyword>
<dbReference type="PANTHER" id="PTHR42305">
    <property type="entry name" value="MEMBRANE PROTEIN RV1733C-RELATED"/>
    <property type="match status" value="1"/>
</dbReference>
<dbReference type="InterPro" id="IPR039708">
    <property type="entry name" value="MT1774/Rv1733c-like"/>
</dbReference>
<evidence type="ECO:0000313" key="2">
    <source>
        <dbReference type="EMBL" id="ACY96355.1"/>
    </source>
</evidence>
<proteinExistence type="predicted"/>
<dbReference type="EMBL" id="CP001738">
    <property type="protein sequence ID" value="ACY96355.1"/>
    <property type="molecule type" value="Genomic_DNA"/>
</dbReference>
<reference evidence="2 3" key="1">
    <citation type="journal article" date="2011" name="Stand. Genomic Sci.">
        <title>Complete genome sequence of Thermomonospora curvata type strain (B9).</title>
        <authorList>
            <person name="Chertkov O."/>
            <person name="Sikorski J."/>
            <person name="Nolan M."/>
            <person name="Lapidus A."/>
            <person name="Lucas S."/>
            <person name="Del Rio T.G."/>
            <person name="Tice H."/>
            <person name="Cheng J.F."/>
            <person name="Goodwin L."/>
            <person name="Pitluck S."/>
            <person name="Liolios K."/>
            <person name="Ivanova N."/>
            <person name="Mavromatis K."/>
            <person name="Mikhailova N."/>
            <person name="Ovchinnikova G."/>
            <person name="Pati A."/>
            <person name="Chen A."/>
            <person name="Palaniappan K."/>
            <person name="Djao O.D."/>
            <person name="Land M."/>
            <person name="Hauser L."/>
            <person name="Chang Y.J."/>
            <person name="Jeffries C.D."/>
            <person name="Brettin T."/>
            <person name="Han C."/>
            <person name="Detter J.C."/>
            <person name="Rohde M."/>
            <person name="Goker M."/>
            <person name="Woyke T."/>
            <person name="Bristow J."/>
            <person name="Eisen J.A."/>
            <person name="Markowitz V."/>
            <person name="Hugenholtz P."/>
            <person name="Klenk H.P."/>
            <person name="Kyrpides N.C."/>
        </authorList>
    </citation>
    <scope>NUCLEOTIDE SEQUENCE [LARGE SCALE GENOMIC DNA]</scope>
    <source>
        <strain evidence="3">ATCC 19995 / DSM 43183 / JCM 3096 / KCTC 9072 / NBRC 15933 / NCIMB 10081 / Henssen B9</strain>
    </source>
</reference>
<keyword evidence="1" id="KW-1133">Transmembrane helix</keyword>
<dbReference type="KEGG" id="tcu:Tcur_0763"/>
<evidence type="ECO:0000313" key="3">
    <source>
        <dbReference type="Proteomes" id="UP000001918"/>
    </source>
</evidence>
<feature type="transmembrane region" description="Helical" evidence="1">
    <location>
        <begin position="151"/>
        <end position="172"/>
    </location>
</feature>
<dbReference type="RefSeq" id="WP_012851139.1">
    <property type="nucleotide sequence ID" value="NC_013510.1"/>
</dbReference>
<gene>
    <name evidence="2" type="ordered locus">Tcur_0763</name>
</gene>
<keyword evidence="1" id="KW-0472">Membrane</keyword>
<protein>
    <recommendedName>
        <fullName evidence="4">Integral membrane protein</fullName>
    </recommendedName>
</protein>
<evidence type="ECO:0008006" key="4">
    <source>
        <dbReference type="Google" id="ProtNLM"/>
    </source>
</evidence>
<dbReference type="eggNOG" id="ENOG5032YM7">
    <property type="taxonomic scope" value="Bacteria"/>
</dbReference>